<keyword evidence="3 8" id="KW-0210">Decarboxylase</keyword>
<dbReference type="VEuPathDB" id="FungiDB:ACLA_093620"/>
<evidence type="ECO:0000256" key="7">
    <source>
        <dbReference type="ARBA" id="ARBA00038889"/>
    </source>
</evidence>
<comment type="similarity">
    <text evidence="1">Belongs to the metallo-dependent hydrolases superfamily. ACMSD family.</text>
</comment>
<evidence type="ECO:0000313" key="10">
    <source>
        <dbReference type="EMBL" id="AFQ22736.1"/>
    </source>
</evidence>
<keyword evidence="5 8" id="KW-0456">Lyase</keyword>
<reference evidence="10" key="1">
    <citation type="submission" date="2011-09" db="EMBL/GenBank/DDBJ databases">
        <authorList>
            <person name="Snini S."/>
            <person name="Tadrist S."/>
            <person name="Laffitte J."/>
            <person name="Oswald I.P."/>
            <person name="Puel O."/>
        </authorList>
    </citation>
    <scope>NUCLEOTIDE SEQUENCE</scope>
    <source>
        <strain evidence="10">NRRL1980</strain>
    </source>
</reference>
<feature type="domain" description="Amidohydrolase-related" evidence="9">
    <location>
        <begin position="4"/>
        <end position="314"/>
    </location>
</feature>
<dbReference type="Gene3D" id="3.20.20.140">
    <property type="entry name" value="Metal-dependent hydrolases"/>
    <property type="match status" value="1"/>
</dbReference>
<dbReference type="GO" id="GO:0047596">
    <property type="term" value="F:6-methylsalicylate decarboxylase activity"/>
    <property type="evidence" value="ECO:0007669"/>
    <property type="project" value="UniProtKB-EC"/>
</dbReference>
<keyword evidence="4" id="KW-0862">Zinc</keyword>
<keyword evidence="2" id="KW-0479">Metal-binding</keyword>
<dbReference type="InterPro" id="IPR032465">
    <property type="entry name" value="ACMSD"/>
</dbReference>
<accession>T1PRE6</accession>
<evidence type="ECO:0000256" key="3">
    <source>
        <dbReference type="ARBA" id="ARBA00022793"/>
    </source>
</evidence>
<gene>
    <name evidence="10" type="primary">PatG</name>
</gene>
<dbReference type="Pfam" id="PF04909">
    <property type="entry name" value="Amidohydro_2"/>
    <property type="match status" value="1"/>
</dbReference>
<name>T1PRE6_ASPCV</name>
<reference evidence="10" key="2">
    <citation type="journal article" date="2014" name="Int. J. Food Microbiol.">
        <title>The gene PatG involved in the biosynthesis pathway of patulin, a food-borne mycotoxin, encodes a 6-methylsalicylic acid decarboxylase.</title>
        <authorList>
            <person name="Snini S.P."/>
            <person name="Tadrist S."/>
            <person name="Laffitte J."/>
            <person name="Jamin E.L."/>
            <person name="Oswald I.P."/>
            <person name="Puel O."/>
        </authorList>
    </citation>
    <scope>NUCLEOTIDE SEQUENCE</scope>
    <source>
        <strain evidence="10">NRRL1980</strain>
    </source>
</reference>
<sequence>MAKIDVHHHFYPQAMREALERAGGDPSGWYIPPWTLDLDKEISRVLKVQTTILSVTAPGPGIETDPGKAAALARLCNEEAAAIRDAHPLQYGFFASVPSLFDTAAVLAEIEHAFTNLHADGVTLYTRYGAGHSYLGDERFRPVWAELSKRRAVVFIHPTHAVDTQLINSWMPQPMFDYPHETGRTAMDLLTRGVIRDYPGCKIILSHAGGTLPYLIHRAATMLPFMPRNLGMSREEIVEAARTLYFDTAISANPVTLKALLEFAKPGHVLFGSDFPNAPRGAITHFTSFLEGYDNMSEETRRLVEREAALELFPRLRGQSTRACL</sequence>
<dbReference type="InterPro" id="IPR006680">
    <property type="entry name" value="Amidohydro-rel"/>
</dbReference>
<dbReference type="AlphaFoldDB" id="T1PRE6"/>
<evidence type="ECO:0000256" key="8">
    <source>
        <dbReference type="RuleBase" id="RU366045"/>
    </source>
</evidence>
<evidence type="ECO:0000256" key="5">
    <source>
        <dbReference type="ARBA" id="ARBA00023239"/>
    </source>
</evidence>
<evidence type="ECO:0000256" key="1">
    <source>
        <dbReference type="ARBA" id="ARBA00005871"/>
    </source>
</evidence>
<organism evidence="10">
    <name type="scientific">Aspergillus clavatus</name>
    <dbReference type="NCBI Taxonomy" id="5057"/>
    <lineage>
        <taxon>Eukaryota</taxon>
        <taxon>Fungi</taxon>
        <taxon>Dikarya</taxon>
        <taxon>Ascomycota</taxon>
        <taxon>Pezizomycotina</taxon>
        <taxon>Eurotiomycetes</taxon>
        <taxon>Eurotiomycetidae</taxon>
        <taxon>Eurotiales</taxon>
        <taxon>Aspergillaceae</taxon>
        <taxon>Aspergillus</taxon>
        <taxon>Aspergillus subgen. Fumigati</taxon>
    </lineage>
</organism>
<dbReference type="PANTHER" id="PTHR21240:SF29">
    <property type="entry name" value="AMIDOHYDROLASE-RELATED DOMAIN-CONTAINING PROTEIN"/>
    <property type="match status" value="1"/>
</dbReference>
<comment type="catalytic activity">
    <reaction evidence="6">
        <text>6-methylsalicylate + H(+) = 3-methylphenol + CO2</text>
        <dbReference type="Rhea" id="RHEA:23112"/>
        <dbReference type="ChEBI" id="CHEBI:15378"/>
        <dbReference type="ChEBI" id="CHEBI:16526"/>
        <dbReference type="ChEBI" id="CHEBI:17231"/>
        <dbReference type="ChEBI" id="CHEBI:36658"/>
        <dbReference type="EC" id="4.1.1.52"/>
    </reaction>
    <physiologicalReaction direction="left-to-right" evidence="6">
        <dbReference type="Rhea" id="RHEA:23113"/>
    </physiologicalReaction>
</comment>
<dbReference type="BRENDA" id="4.1.1.52">
    <property type="organism ID" value="502"/>
</dbReference>
<dbReference type="SUPFAM" id="SSF51556">
    <property type="entry name" value="Metallo-dependent hydrolases"/>
    <property type="match status" value="1"/>
</dbReference>
<evidence type="ECO:0000259" key="9">
    <source>
        <dbReference type="Pfam" id="PF04909"/>
    </source>
</evidence>
<dbReference type="GO" id="GO:0016787">
    <property type="term" value="F:hydrolase activity"/>
    <property type="evidence" value="ECO:0007669"/>
    <property type="project" value="InterPro"/>
</dbReference>
<dbReference type="GO" id="GO:0019748">
    <property type="term" value="P:secondary metabolic process"/>
    <property type="evidence" value="ECO:0007669"/>
    <property type="project" value="TreeGrafter"/>
</dbReference>
<dbReference type="EMBL" id="JN698985">
    <property type="protein sequence ID" value="AFQ22736.1"/>
    <property type="molecule type" value="Genomic_DNA"/>
</dbReference>
<evidence type="ECO:0000256" key="2">
    <source>
        <dbReference type="ARBA" id="ARBA00022723"/>
    </source>
</evidence>
<dbReference type="PANTHER" id="PTHR21240">
    <property type="entry name" value="2-AMINO-3-CARBOXYLMUCONATE-6-SEMIALDEHYDE DECARBOXYLASE"/>
    <property type="match status" value="1"/>
</dbReference>
<dbReference type="EC" id="4.1.1.52" evidence="7"/>
<dbReference type="InterPro" id="IPR032466">
    <property type="entry name" value="Metal_Hydrolase"/>
</dbReference>
<evidence type="ECO:0000256" key="4">
    <source>
        <dbReference type="ARBA" id="ARBA00022833"/>
    </source>
</evidence>
<proteinExistence type="inferred from homology"/>
<evidence type="ECO:0000256" key="6">
    <source>
        <dbReference type="ARBA" id="ARBA00036832"/>
    </source>
</evidence>
<dbReference type="GO" id="GO:0005829">
    <property type="term" value="C:cytosol"/>
    <property type="evidence" value="ECO:0007669"/>
    <property type="project" value="TreeGrafter"/>
</dbReference>
<dbReference type="GO" id="GO:0046872">
    <property type="term" value="F:metal ion binding"/>
    <property type="evidence" value="ECO:0007669"/>
    <property type="project" value="UniProtKB-KW"/>
</dbReference>
<protein>
    <recommendedName>
        <fullName evidence="7">6-methylsalicylate decarboxylase</fullName>
        <ecNumber evidence="7">4.1.1.52</ecNumber>
    </recommendedName>
</protein>